<sequence length="92" mass="9611">MLVEAVRCRGGLPRIAQVIVVPAVRKTGVLDNEAELLRDRVAAVQESVLNGYPGHDQALVGGFPISHLPTACPGGRDLAQAGSRCPAIRSAT</sequence>
<dbReference type="RefSeq" id="WP_163745588.1">
    <property type="nucleotide sequence ID" value="NZ_AP022581.1"/>
</dbReference>
<feature type="domain" description="DUF5631" evidence="1">
    <location>
        <begin position="2"/>
        <end position="61"/>
    </location>
</feature>
<dbReference type="Proteomes" id="UP000466396">
    <property type="component" value="Chromosome"/>
</dbReference>
<evidence type="ECO:0000313" key="3">
    <source>
        <dbReference type="Proteomes" id="UP000466396"/>
    </source>
</evidence>
<organism evidence="2 3">
    <name type="scientific">Mycobacterium lacus</name>
    <dbReference type="NCBI Taxonomy" id="169765"/>
    <lineage>
        <taxon>Bacteria</taxon>
        <taxon>Bacillati</taxon>
        <taxon>Actinomycetota</taxon>
        <taxon>Actinomycetes</taxon>
        <taxon>Mycobacteriales</taxon>
        <taxon>Mycobacteriaceae</taxon>
        <taxon>Mycobacterium</taxon>
    </lineage>
</organism>
<dbReference type="AlphaFoldDB" id="A0A7I7NRS4"/>
<keyword evidence="3" id="KW-1185">Reference proteome</keyword>
<name>A0A7I7NRS4_9MYCO</name>
<gene>
    <name evidence="2" type="ORF">MLAC_43130</name>
</gene>
<reference evidence="2 3" key="1">
    <citation type="journal article" date="2019" name="Emerg. Microbes Infect.">
        <title>Comprehensive subspecies identification of 175 nontuberculous mycobacteria species based on 7547 genomic profiles.</title>
        <authorList>
            <person name="Matsumoto Y."/>
            <person name="Kinjo T."/>
            <person name="Motooka D."/>
            <person name="Nabeya D."/>
            <person name="Jung N."/>
            <person name="Uechi K."/>
            <person name="Horii T."/>
            <person name="Iida T."/>
            <person name="Fujita J."/>
            <person name="Nakamura S."/>
        </authorList>
    </citation>
    <scope>NUCLEOTIDE SEQUENCE [LARGE SCALE GENOMIC DNA]</scope>
    <source>
        <strain evidence="2 3">JCM 15657</strain>
    </source>
</reference>
<dbReference type="KEGG" id="mlj:MLAC_43130"/>
<dbReference type="Pfam" id="PF18645">
    <property type="entry name" value="DUF5631"/>
    <property type="match status" value="1"/>
</dbReference>
<dbReference type="InterPro" id="IPR040833">
    <property type="entry name" value="DUF5631"/>
</dbReference>
<proteinExistence type="predicted"/>
<accession>A0A7I7NRS4</accession>
<dbReference type="EMBL" id="AP022581">
    <property type="protein sequence ID" value="BBX99019.1"/>
    <property type="molecule type" value="Genomic_DNA"/>
</dbReference>
<evidence type="ECO:0000313" key="2">
    <source>
        <dbReference type="EMBL" id="BBX99019.1"/>
    </source>
</evidence>
<protein>
    <recommendedName>
        <fullName evidence="1">DUF5631 domain-containing protein</fullName>
    </recommendedName>
</protein>
<evidence type="ECO:0000259" key="1">
    <source>
        <dbReference type="Pfam" id="PF18645"/>
    </source>
</evidence>